<feature type="compositionally biased region" description="Low complexity" evidence="6">
    <location>
        <begin position="133"/>
        <end position="162"/>
    </location>
</feature>
<dbReference type="InterPro" id="IPR039910">
    <property type="entry name" value="D15-like"/>
</dbReference>
<name>A0AAF0ZEK9_9CHRO</name>
<evidence type="ECO:0000256" key="1">
    <source>
        <dbReference type="ARBA" id="ARBA00004370"/>
    </source>
</evidence>
<dbReference type="PANTHER" id="PTHR12815:SF47">
    <property type="entry name" value="TRANSLOCATION AND ASSEMBLY MODULE SUBUNIT TAMA"/>
    <property type="match status" value="1"/>
</dbReference>
<feature type="domain" description="POTRA" evidence="8">
    <location>
        <begin position="341"/>
        <end position="401"/>
    </location>
</feature>
<dbReference type="InterPro" id="IPR010827">
    <property type="entry name" value="BamA/TamA_POTRA"/>
</dbReference>
<dbReference type="InterPro" id="IPR013686">
    <property type="entry name" value="Polypept-transport_assoc_ShlB"/>
</dbReference>
<feature type="region of interest" description="Disordered" evidence="6">
    <location>
        <begin position="84"/>
        <end position="109"/>
    </location>
</feature>
<comment type="subcellular location">
    <subcellularLocation>
        <location evidence="1">Membrane</location>
    </subcellularLocation>
</comment>
<dbReference type="Gene3D" id="2.40.160.50">
    <property type="entry name" value="membrane protein fhac: a member of the omp85/tpsb transporter family"/>
    <property type="match status" value="1"/>
</dbReference>
<dbReference type="GO" id="GO:0019867">
    <property type="term" value="C:outer membrane"/>
    <property type="evidence" value="ECO:0007669"/>
    <property type="project" value="InterPro"/>
</dbReference>
<evidence type="ECO:0000313" key="10">
    <source>
        <dbReference type="EMBL" id="WPF87874.1"/>
    </source>
</evidence>
<feature type="domain" description="POTRA" evidence="8">
    <location>
        <begin position="169"/>
        <end position="236"/>
    </location>
</feature>
<evidence type="ECO:0000256" key="5">
    <source>
        <dbReference type="ARBA" id="ARBA00023237"/>
    </source>
</evidence>
<evidence type="ECO:0000259" key="9">
    <source>
        <dbReference type="Pfam" id="PF08479"/>
    </source>
</evidence>
<evidence type="ECO:0000256" key="2">
    <source>
        <dbReference type="ARBA" id="ARBA00022692"/>
    </source>
</evidence>
<evidence type="ECO:0000256" key="6">
    <source>
        <dbReference type="SAM" id="MobiDB-lite"/>
    </source>
</evidence>
<keyword evidence="4" id="KW-0472">Membrane</keyword>
<feature type="region of interest" description="Disordered" evidence="6">
    <location>
        <begin position="133"/>
        <end position="164"/>
    </location>
</feature>
<protein>
    <submittedName>
        <fullName evidence="10">BamA/TamA family outer membrane protein</fullName>
    </submittedName>
</protein>
<dbReference type="RefSeq" id="WP_320001230.1">
    <property type="nucleotide sequence ID" value="NZ_CP138348.1"/>
</dbReference>
<evidence type="ECO:0000259" key="8">
    <source>
        <dbReference type="Pfam" id="PF07244"/>
    </source>
</evidence>
<organism evidence="10">
    <name type="scientific">Cyanobacterium aponinum AL20115</name>
    <dbReference type="NCBI Taxonomy" id="3090662"/>
    <lineage>
        <taxon>Bacteria</taxon>
        <taxon>Bacillati</taxon>
        <taxon>Cyanobacteriota</taxon>
        <taxon>Cyanophyceae</taxon>
        <taxon>Oscillatoriophycideae</taxon>
        <taxon>Chroococcales</taxon>
        <taxon>Geminocystaceae</taxon>
        <taxon>Cyanobacterium</taxon>
    </lineage>
</organism>
<accession>A0AAF0ZEK9</accession>
<dbReference type="Pfam" id="PF07244">
    <property type="entry name" value="POTRA"/>
    <property type="match status" value="2"/>
</dbReference>
<evidence type="ECO:0000259" key="7">
    <source>
        <dbReference type="Pfam" id="PF01103"/>
    </source>
</evidence>
<dbReference type="AlphaFoldDB" id="A0AAF0ZEK9"/>
<dbReference type="InterPro" id="IPR000184">
    <property type="entry name" value="Bac_surfAg_D15"/>
</dbReference>
<keyword evidence="3" id="KW-0732">Signal</keyword>
<dbReference type="PANTHER" id="PTHR12815">
    <property type="entry name" value="SORTING AND ASSEMBLY MACHINERY SAMM50 PROTEIN FAMILY MEMBER"/>
    <property type="match status" value="1"/>
</dbReference>
<feature type="domain" description="Polypeptide-transport-associated ShlB-type" evidence="9">
    <location>
        <begin position="256"/>
        <end position="321"/>
    </location>
</feature>
<dbReference type="Pfam" id="PF01103">
    <property type="entry name" value="Omp85"/>
    <property type="match status" value="1"/>
</dbReference>
<evidence type="ECO:0000256" key="4">
    <source>
        <dbReference type="ARBA" id="ARBA00023136"/>
    </source>
</evidence>
<dbReference type="Gene3D" id="3.10.20.310">
    <property type="entry name" value="membrane protein fhac"/>
    <property type="match status" value="3"/>
</dbReference>
<dbReference type="Pfam" id="PF08479">
    <property type="entry name" value="POTRA_2"/>
    <property type="match status" value="1"/>
</dbReference>
<evidence type="ECO:0000256" key="3">
    <source>
        <dbReference type="ARBA" id="ARBA00022729"/>
    </source>
</evidence>
<feature type="domain" description="Bacterial surface antigen (D15)" evidence="7">
    <location>
        <begin position="429"/>
        <end position="759"/>
    </location>
</feature>
<keyword evidence="5" id="KW-0998">Cell outer membrane</keyword>
<feature type="compositionally biased region" description="Basic and acidic residues" evidence="6">
    <location>
        <begin position="84"/>
        <end position="98"/>
    </location>
</feature>
<reference evidence="10" key="1">
    <citation type="submission" date="2023-11" db="EMBL/GenBank/DDBJ databases">
        <title>Genome sequence of Cyanobacterium aponinum BCRC AL20115.</title>
        <authorList>
            <person name="Chang H.-Y."/>
            <person name="Lin K.-M."/>
            <person name="Hsueh H.-T."/>
            <person name="Chu H.-A."/>
            <person name="Kuo C.-H."/>
        </authorList>
    </citation>
    <scope>NUCLEOTIDE SEQUENCE</scope>
    <source>
        <strain evidence="10">AL20115</strain>
    </source>
</reference>
<proteinExistence type="predicted"/>
<keyword evidence="2" id="KW-0812">Transmembrane</keyword>
<sequence>MAVNKNSKNYLKTISLGLTQAQKEGVSITANKKNIVENSSLLTTKIPQQTIFHIKPKSLWSKPLTLTLLSLISVTTPLKALAETEKKSPQLSSHDPETPHLSIPVTYPTEPLNEDKIIKDSSSYLAQNLLSQTDTTTSPDTQESQQENQPPSTPNSPQNETPQEPRVLVSEVLVTGVDPELTDLVYNTIRTTPGRTTTRSRLQEDINAIYATGFFRNVRVTPEDTQYGVRITYQVEANPVLQKVEIQTLPEKTDEQSLLPPEVINEAFAEQYGQILNLRDLQEGITELNKWYTDNGYDLAQVVGAPQISEEGVVTLVIAEGQIADIQVKFFNSEQEETNGRTRDFIVTREMKLKPGDIFNRRTAQQDLQRVFGLGIFEDVKLSFSPAEDPSEVVMNVEIVETNTGSLAAGAGISSTSGIFGTVSYQERNLGGNNQTIGAEFQLGERELLFDLSYQDPWIAGDPYRTSYTGNIFRRRSISLVYDGTDTETIRTEVNNDSPRVVRTGAGISFSRPIAEDPFSPAEWVLSTGLQYQHIEVQDADGDLSPRSGEAFGRQKLAYNASGVDDLITWRFNVSQDTRNNGLTPTSGSLLLLGTEQTIPGTGILFNRVRASYSYYIPLKLIDFDFTEGPQTLAFNFQGGTVFGDLPPYEAFVIGGSNSVRGYGEGDLGNGRSYFQATAEYRFPIISFVGGALFFDYGTTLGSGGAVIGRPAEVRGLNGDGFGYGLGVRVQSPVGPIRIDYAINDEGDSRIHFGIGEKF</sequence>
<dbReference type="EMBL" id="CP138348">
    <property type="protein sequence ID" value="WPF87874.1"/>
    <property type="molecule type" value="Genomic_DNA"/>
</dbReference>
<gene>
    <name evidence="10" type="ORF">SAY89_13865</name>
</gene>